<reference evidence="1" key="1">
    <citation type="submission" date="2020-04" db="EMBL/GenBank/DDBJ databases">
        <authorList>
            <person name="Alioto T."/>
            <person name="Alioto T."/>
            <person name="Gomez Garrido J."/>
        </authorList>
    </citation>
    <scope>NUCLEOTIDE SEQUENCE</scope>
    <source>
        <strain evidence="1">A484AB</strain>
    </source>
</reference>
<dbReference type="AlphaFoldDB" id="A0A7D9E4Q7"/>
<gene>
    <name evidence="1" type="ORF">PACLA_8A031241</name>
</gene>
<dbReference type="Proteomes" id="UP001152795">
    <property type="component" value="Unassembled WGS sequence"/>
</dbReference>
<sequence length="422" mass="47394">MFAVCCVPYLTRRQVLISNKAKVVVAGEETLLCTLELKNKDTSANIDNIRLEYELYARSSLVEEPNVAHCCVSRISRDKCNIFINVSESTVVKLTKVILDLGWKYRLADNEIKFKIKTASPMLSPISSANSSKPDISALSMSDEYSPRLPNITRLQLNKSPMSKCYVSPSPSPTESSFSFSDHEGRSQRTTSYYLSYPQASAHHSSVEAALLPDGIGLIEAGTPVHFKVKVKDTEGEALPKRTKLKLIVKLGDETIFAGVTHKKVFKLTKVEAREFAVLFYINDELVPGNPFYVNVLPLPACSISNFAFDEDRPRVKRYKTQSDAMYVKLGMICHADIIDKYGNKVHENCDVKIMTKPVIEVTAVHVNEGQLQFKTKAVEIGQVEFSFILKEEGSQTEIMAKKEVYVKQLSMDDQFVFKTYI</sequence>
<protein>
    <submittedName>
        <fullName evidence="1">Uncharacterized protein</fullName>
    </submittedName>
</protein>
<name>A0A7D9E4Q7_PARCT</name>
<accession>A0A7D9E4Q7</accession>
<dbReference type="EMBL" id="CACRXK020004001">
    <property type="protein sequence ID" value="CAB4001097.1"/>
    <property type="molecule type" value="Genomic_DNA"/>
</dbReference>
<evidence type="ECO:0000313" key="1">
    <source>
        <dbReference type="EMBL" id="CAB4001097.1"/>
    </source>
</evidence>
<keyword evidence="2" id="KW-1185">Reference proteome</keyword>
<comment type="caution">
    <text evidence="1">The sequence shown here is derived from an EMBL/GenBank/DDBJ whole genome shotgun (WGS) entry which is preliminary data.</text>
</comment>
<proteinExistence type="predicted"/>
<evidence type="ECO:0000313" key="2">
    <source>
        <dbReference type="Proteomes" id="UP001152795"/>
    </source>
</evidence>
<organism evidence="1 2">
    <name type="scientific">Paramuricea clavata</name>
    <name type="common">Red gorgonian</name>
    <name type="synonym">Violescent sea-whip</name>
    <dbReference type="NCBI Taxonomy" id="317549"/>
    <lineage>
        <taxon>Eukaryota</taxon>
        <taxon>Metazoa</taxon>
        <taxon>Cnidaria</taxon>
        <taxon>Anthozoa</taxon>
        <taxon>Octocorallia</taxon>
        <taxon>Malacalcyonacea</taxon>
        <taxon>Plexauridae</taxon>
        <taxon>Paramuricea</taxon>
    </lineage>
</organism>